<feature type="transmembrane region" description="Helical" evidence="5">
    <location>
        <begin position="203"/>
        <end position="225"/>
    </location>
</feature>
<dbReference type="InterPro" id="IPR050186">
    <property type="entry name" value="TPT_transporter"/>
</dbReference>
<proteinExistence type="predicted"/>
<keyword evidence="3 5" id="KW-1133">Transmembrane helix</keyword>
<evidence type="ECO:0000256" key="5">
    <source>
        <dbReference type="SAM" id="Phobius"/>
    </source>
</evidence>
<dbReference type="InterPro" id="IPR004853">
    <property type="entry name" value="Sugar_P_trans_dom"/>
</dbReference>
<accession>A0AAV5RAA1</accession>
<keyword evidence="4 5" id="KW-0472">Membrane</keyword>
<feature type="transmembrane region" description="Helical" evidence="5">
    <location>
        <begin position="61"/>
        <end position="81"/>
    </location>
</feature>
<evidence type="ECO:0000313" key="8">
    <source>
        <dbReference type="Proteomes" id="UP001378960"/>
    </source>
</evidence>
<sequence>MLKKLFIVPIHNLNTFLNNLPNFNLKLIFLCFIWYFTSVISSSTTKQILIDFKYPVSLTEIQFIINALLCLILLFSIKLFYQLGKINIHQNFPNGTFPPLLINNQYSILNNFLLPSKLILKTTIPMGLFQFLGQIASHNSTSIIPVSLVHTIKALSPLTTVLIYRFFFNKKFQYKTYITLIPLITGVMLSCTRNDNLKISNSLFIKGAIFAFISMLIFVSQNIFAKKILTWDDEKESSADDNINNDYIYNKIRKNSFTDDDDDESRAKAFLSRFNWKITKPESAISTPLLPVSIDSYQPRETIRPTYFNFHNNNNSNSNININEFEYQMSSPLNSSTNSVNNSSTELNKKYLPHESTNNKKLDKLSVLFYCSIVGFVLTLPFYIISEIGNYSSLTNLSILNLNSRICKLIIYYGISHFIQSLTAFQILGMVSPVNYSIANILKRIIIISCSIIIEGINLNFQQYFGLSLTFIGLYCYDKWGVQR</sequence>
<name>A0AAV5RAA1_PICKL</name>
<evidence type="ECO:0000313" key="7">
    <source>
        <dbReference type="EMBL" id="GMM47728.1"/>
    </source>
</evidence>
<feature type="transmembrane region" description="Helical" evidence="5">
    <location>
        <begin position="410"/>
        <end position="429"/>
    </location>
</feature>
<keyword evidence="2 5" id="KW-0812">Transmembrane</keyword>
<evidence type="ECO:0000256" key="2">
    <source>
        <dbReference type="ARBA" id="ARBA00022692"/>
    </source>
</evidence>
<feature type="domain" description="Sugar phosphate transporter" evidence="6">
    <location>
        <begin position="26"/>
        <end position="254"/>
    </location>
</feature>
<dbReference type="Pfam" id="PF03151">
    <property type="entry name" value="TPT"/>
    <property type="match status" value="2"/>
</dbReference>
<dbReference type="PANTHER" id="PTHR11132">
    <property type="entry name" value="SOLUTE CARRIER FAMILY 35"/>
    <property type="match status" value="1"/>
</dbReference>
<dbReference type="InterPro" id="IPR037185">
    <property type="entry name" value="EmrE-like"/>
</dbReference>
<dbReference type="SUPFAM" id="SSF103481">
    <property type="entry name" value="Multidrug resistance efflux transporter EmrE"/>
    <property type="match status" value="1"/>
</dbReference>
<evidence type="ECO:0000259" key="6">
    <source>
        <dbReference type="Pfam" id="PF03151"/>
    </source>
</evidence>
<feature type="transmembrane region" description="Helical" evidence="5">
    <location>
        <begin position="367"/>
        <end position="385"/>
    </location>
</feature>
<protein>
    <submittedName>
        <fullName evidence="7">Sly41 protein</fullName>
    </submittedName>
</protein>
<dbReference type="GO" id="GO:0016020">
    <property type="term" value="C:membrane"/>
    <property type="evidence" value="ECO:0007669"/>
    <property type="project" value="UniProtKB-SubCell"/>
</dbReference>
<comment type="caution">
    <text evidence="7">The sequence shown here is derived from an EMBL/GenBank/DDBJ whole genome shotgun (WGS) entry which is preliminary data.</text>
</comment>
<reference evidence="7 8" key="1">
    <citation type="journal article" date="2023" name="Elife">
        <title>Identification of key yeast species and microbe-microbe interactions impacting larval growth of Drosophila in the wild.</title>
        <authorList>
            <person name="Mure A."/>
            <person name="Sugiura Y."/>
            <person name="Maeda R."/>
            <person name="Honda K."/>
            <person name="Sakurai N."/>
            <person name="Takahashi Y."/>
            <person name="Watada M."/>
            <person name="Katoh T."/>
            <person name="Gotoh A."/>
            <person name="Gotoh Y."/>
            <person name="Taniguchi I."/>
            <person name="Nakamura K."/>
            <person name="Hayashi T."/>
            <person name="Katayama T."/>
            <person name="Uemura T."/>
            <person name="Hattori Y."/>
        </authorList>
    </citation>
    <scope>NUCLEOTIDE SEQUENCE [LARGE SCALE GENOMIC DNA]</scope>
    <source>
        <strain evidence="7 8">PK-24</strain>
    </source>
</reference>
<evidence type="ECO:0000256" key="4">
    <source>
        <dbReference type="ARBA" id="ARBA00023136"/>
    </source>
</evidence>
<evidence type="ECO:0000256" key="3">
    <source>
        <dbReference type="ARBA" id="ARBA00022989"/>
    </source>
</evidence>
<dbReference type="EMBL" id="BTGB01000009">
    <property type="protein sequence ID" value="GMM47728.1"/>
    <property type="molecule type" value="Genomic_DNA"/>
</dbReference>
<organism evidence="7 8">
    <name type="scientific">Pichia kluyveri</name>
    <name type="common">Yeast</name>
    <dbReference type="NCBI Taxonomy" id="36015"/>
    <lineage>
        <taxon>Eukaryota</taxon>
        <taxon>Fungi</taxon>
        <taxon>Dikarya</taxon>
        <taxon>Ascomycota</taxon>
        <taxon>Saccharomycotina</taxon>
        <taxon>Pichiomycetes</taxon>
        <taxon>Pichiales</taxon>
        <taxon>Pichiaceae</taxon>
        <taxon>Pichia</taxon>
    </lineage>
</organism>
<comment type="subcellular location">
    <subcellularLocation>
        <location evidence="1">Membrane</location>
        <topology evidence="1">Multi-pass membrane protein</topology>
    </subcellularLocation>
</comment>
<feature type="transmembrane region" description="Helical" evidence="5">
    <location>
        <begin position="441"/>
        <end position="461"/>
    </location>
</feature>
<feature type="transmembrane region" description="Helical" evidence="5">
    <location>
        <begin position="174"/>
        <end position="191"/>
    </location>
</feature>
<evidence type="ECO:0000256" key="1">
    <source>
        <dbReference type="ARBA" id="ARBA00004141"/>
    </source>
</evidence>
<keyword evidence="8" id="KW-1185">Reference proteome</keyword>
<feature type="domain" description="Sugar phosphate transporter" evidence="6">
    <location>
        <begin position="337"/>
        <end position="477"/>
    </location>
</feature>
<gene>
    <name evidence="7" type="ORF">DAPK24_043260</name>
</gene>
<feature type="transmembrane region" description="Helical" evidence="5">
    <location>
        <begin position="23"/>
        <end position="41"/>
    </location>
</feature>
<dbReference type="Proteomes" id="UP001378960">
    <property type="component" value="Unassembled WGS sequence"/>
</dbReference>
<dbReference type="AlphaFoldDB" id="A0AAV5RAA1"/>